<keyword evidence="1" id="KW-0812">Transmembrane</keyword>
<accession>A0A6N3F0B7</accession>
<sequence>MEMLNVNQVNGRRVALSKKRQHRARTRARVLRGLNCAFYSLGFVLSVICIKALVGTELNFVANPGVASFCMSMIPLLGSGLTFYKVVKVLDLI</sequence>
<feature type="transmembrane region" description="Helical" evidence="1">
    <location>
        <begin position="66"/>
        <end position="87"/>
    </location>
</feature>
<gene>
    <name evidence="2" type="ORF">CPLFYP93_02330</name>
</gene>
<reference evidence="2" key="1">
    <citation type="submission" date="2019-11" db="EMBL/GenBank/DDBJ databases">
        <authorList>
            <person name="Feng L."/>
        </authorList>
    </citation>
    <scope>NUCLEOTIDE SEQUENCE</scope>
    <source>
        <strain evidence="2">CParaputrificumLFYP93</strain>
    </source>
</reference>
<evidence type="ECO:0000313" key="2">
    <source>
        <dbReference type="EMBL" id="VYU45409.1"/>
    </source>
</evidence>
<keyword evidence="1" id="KW-1133">Transmembrane helix</keyword>
<dbReference type="AlphaFoldDB" id="A0A6N3F0B7"/>
<protein>
    <submittedName>
        <fullName evidence="2">Uncharacterized protein</fullName>
    </submittedName>
</protein>
<feature type="transmembrane region" description="Helical" evidence="1">
    <location>
        <begin position="30"/>
        <end position="54"/>
    </location>
</feature>
<dbReference type="RefSeq" id="WP_156561699.1">
    <property type="nucleotide sequence ID" value="NZ_CACRTV010000057.1"/>
</dbReference>
<proteinExistence type="predicted"/>
<dbReference type="EMBL" id="CACRTV010000057">
    <property type="protein sequence ID" value="VYU45409.1"/>
    <property type="molecule type" value="Genomic_DNA"/>
</dbReference>
<name>A0A6N3F0B7_9CLOT</name>
<organism evidence="2">
    <name type="scientific">Clostridium paraputrificum</name>
    <dbReference type="NCBI Taxonomy" id="29363"/>
    <lineage>
        <taxon>Bacteria</taxon>
        <taxon>Bacillati</taxon>
        <taxon>Bacillota</taxon>
        <taxon>Clostridia</taxon>
        <taxon>Eubacteriales</taxon>
        <taxon>Clostridiaceae</taxon>
        <taxon>Clostridium</taxon>
    </lineage>
</organism>
<keyword evidence="1" id="KW-0472">Membrane</keyword>
<evidence type="ECO:0000256" key="1">
    <source>
        <dbReference type="SAM" id="Phobius"/>
    </source>
</evidence>